<proteinExistence type="predicted"/>
<dbReference type="GO" id="GO:0006952">
    <property type="term" value="P:defense response"/>
    <property type="evidence" value="ECO:0007669"/>
    <property type="project" value="InterPro"/>
</dbReference>
<comment type="caution">
    <text evidence="2">The sequence shown here is derived from an EMBL/GenBank/DDBJ whole genome shotgun (WGS) entry which is preliminary data.</text>
</comment>
<evidence type="ECO:0000313" key="2">
    <source>
        <dbReference type="EMBL" id="KAH7404294.1"/>
    </source>
</evidence>
<keyword evidence="1" id="KW-0934">Plastid</keyword>
<keyword evidence="3" id="KW-1185">Reference proteome</keyword>
<dbReference type="SUPFAM" id="SSF52540">
    <property type="entry name" value="P-loop containing nucleoside triphosphate hydrolases"/>
    <property type="match status" value="1"/>
</dbReference>
<gene>
    <name evidence="2" type="ORF">KP509_15G020000</name>
</gene>
<dbReference type="PANTHER" id="PTHR11017">
    <property type="entry name" value="LEUCINE-RICH REPEAT-CONTAINING PROTEIN"/>
    <property type="match status" value="1"/>
</dbReference>
<dbReference type="AlphaFoldDB" id="A0A8T2T2F6"/>
<reference evidence="2" key="1">
    <citation type="submission" date="2021-08" db="EMBL/GenBank/DDBJ databases">
        <title>WGS assembly of Ceratopteris richardii.</title>
        <authorList>
            <person name="Marchant D.B."/>
            <person name="Chen G."/>
            <person name="Jenkins J."/>
            <person name="Shu S."/>
            <person name="Leebens-Mack J."/>
            <person name="Grimwood J."/>
            <person name="Schmutz J."/>
            <person name="Soltis P."/>
            <person name="Soltis D."/>
            <person name="Chen Z.-H."/>
        </authorList>
    </citation>
    <scope>NUCLEOTIDE SEQUENCE</scope>
    <source>
        <strain evidence="2">Whitten #5841</strain>
        <tissue evidence="2">Leaf</tissue>
    </source>
</reference>
<dbReference type="Gene3D" id="1.10.8.430">
    <property type="entry name" value="Helical domain of apoptotic protease-activating factors"/>
    <property type="match status" value="1"/>
</dbReference>
<accession>A0A8T2T2F6</accession>
<dbReference type="EMBL" id="CM035420">
    <property type="protein sequence ID" value="KAH7404294.1"/>
    <property type="molecule type" value="Genomic_DNA"/>
</dbReference>
<dbReference type="GO" id="GO:0043531">
    <property type="term" value="F:ADP binding"/>
    <property type="evidence" value="ECO:0007669"/>
    <property type="project" value="InterPro"/>
</dbReference>
<evidence type="ECO:0000256" key="1">
    <source>
        <dbReference type="ARBA" id="ARBA00022528"/>
    </source>
</evidence>
<dbReference type="InterPro" id="IPR044974">
    <property type="entry name" value="Disease_R_plants"/>
</dbReference>
<evidence type="ECO:0008006" key="4">
    <source>
        <dbReference type="Google" id="ProtNLM"/>
    </source>
</evidence>
<evidence type="ECO:0000313" key="3">
    <source>
        <dbReference type="Proteomes" id="UP000825935"/>
    </source>
</evidence>
<dbReference type="OrthoDB" id="1095810at2759"/>
<sequence length="206" mass="23920">MRCGHKCPVLCRVAITHCNVSDSWEWGVPALSTESSRRLFNWHAFLRPEAPPHLQEVSESVISACKGLPLSLKIMGAHLYHQNDERYWHESLNYLRKNEKLIMNVLKRSLDGLEGDQIATFLDISCFFVGESDLVSLAYLEGVYGEALTHLKFFNSRCLLTFEREEGMWWKGFCDTKGRTIGMHDILREMGRQVVRREEKNRAWDE</sequence>
<dbReference type="Proteomes" id="UP000825935">
    <property type="component" value="Chromosome 15"/>
</dbReference>
<protein>
    <recommendedName>
        <fullName evidence="4">NB-ARC domain-containing protein</fullName>
    </recommendedName>
</protein>
<organism evidence="2 3">
    <name type="scientific">Ceratopteris richardii</name>
    <name type="common">Triangle waterfern</name>
    <dbReference type="NCBI Taxonomy" id="49495"/>
    <lineage>
        <taxon>Eukaryota</taxon>
        <taxon>Viridiplantae</taxon>
        <taxon>Streptophyta</taxon>
        <taxon>Embryophyta</taxon>
        <taxon>Tracheophyta</taxon>
        <taxon>Polypodiopsida</taxon>
        <taxon>Polypodiidae</taxon>
        <taxon>Polypodiales</taxon>
        <taxon>Pteridineae</taxon>
        <taxon>Pteridaceae</taxon>
        <taxon>Parkerioideae</taxon>
        <taxon>Ceratopteris</taxon>
    </lineage>
</organism>
<name>A0A8T2T2F6_CERRI</name>
<dbReference type="InterPro" id="IPR042197">
    <property type="entry name" value="Apaf_helical"/>
</dbReference>
<keyword evidence="1" id="KW-0150">Chloroplast</keyword>
<dbReference type="InterPro" id="IPR027417">
    <property type="entry name" value="P-loop_NTPase"/>
</dbReference>
<dbReference type="OMA" id="IWHENIN"/>